<protein>
    <recommendedName>
        <fullName evidence="2">Metallo-beta-lactamase domain-containing protein</fullName>
    </recommendedName>
</protein>
<dbReference type="GO" id="GO:0042781">
    <property type="term" value="F:3'-tRNA processing endoribonuclease activity"/>
    <property type="evidence" value="ECO:0007669"/>
    <property type="project" value="TreeGrafter"/>
</dbReference>
<dbReference type="PANTHER" id="PTHR46018:SF2">
    <property type="entry name" value="ZINC PHOSPHODIESTERASE ELAC PROTEIN 1"/>
    <property type="match status" value="1"/>
</dbReference>
<proteinExistence type="predicted"/>
<evidence type="ECO:0000259" key="2">
    <source>
        <dbReference type="Pfam" id="PF12706"/>
    </source>
</evidence>
<organism evidence="3">
    <name type="scientific">marine metagenome</name>
    <dbReference type="NCBI Taxonomy" id="408172"/>
    <lineage>
        <taxon>unclassified sequences</taxon>
        <taxon>metagenomes</taxon>
        <taxon>ecological metagenomes</taxon>
    </lineage>
</organism>
<dbReference type="InterPro" id="IPR036866">
    <property type="entry name" value="RibonucZ/Hydroxyglut_hydro"/>
</dbReference>
<reference evidence="3" key="1">
    <citation type="submission" date="2018-05" db="EMBL/GenBank/DDBJ databases">
        <authorList>
            <person name="Lanie J.A."/>
            <person name="Ng W.-L."/>
            <person name="Kazmierczak K.M."/>
            <person name="Andrzejewski T.M."/>
            <person name="Davidsen T.M."/>
            <person name="Wayne K.J."/>
            <person name="Tettelin H."/>
            <person name="Glass J.I."/>
            <person name="Rusch D."/>
            <person name="Podicherti R."/>
            <person name="Tsui H.-C.T."/>
            <person name="Winkler M.E."/>
        </authorList>
    </citation>
    <scope>NUCLEOTIDE SEQUENCE</scope>
</reference>
<feature type="domain" description="Metallo-beta-lactamase" evidence="2">
    <location>
        <begin position="44"/>
        <end position="257"/>
    </location>
</feature>
<name>A0A381U016_9ZZZZ</name>
<dbReference type="CDD" id="cd07719">
    <property type="entry name" value="arylsulfatase_AtsA-like_MBL-fold"/>
    <property type="match status" value="1"/>
</dbReference>
<dbReference type="AlphaFoldDB" id="A0A381U016"/>
<dbReference type="InterPro" id="IPR044094">
    <property type="entry name" value="AtsA-like_MBL-fold"/>
</dbReference>
<evidence type="ECO:0000256" key="1">
    <source>
        <dbReference type="ARBA" id="ARBA00022801"/>
    </source>
</evidence>
<sequence length="300" mass="33264">VLANNHQMLGSNSRLVLLGTGGGPSIKKARAQPSNALIIEGRVYIIDAGNGVSRQMALANISPKDIQGVFITHNHSDHVADYGTLLLRAWQSGLREPVHTFGPTPLEEMTSRYLEYMKWVIEQRTVQRDRPHLKDLILAQNISNQEPIFEDRGLTVSATEVSHGTLRPAYAFRFQTPSWTVVFSGDTTRSDNLLELARGADILVHEAINPDAVDSMVEQHNPGNDSFRRALIEGHTPVEEVGQLAEEAGVKKLVLTHLVPSGIPDFDRPEIWLDGARKHFHGDIVVGEDLLEMEISPQRV</sequence>
<dbReference type="EMBL" id="UINC01005451">
    <property type="protein sequence ID" value="SVA21414.1"/>
    <property type="molecule type" value="Genomic_DNA"/>
</dbReference>
<dbReference type="PANTHER" id="PTHR46018">
    <property type="entry name" value="ZINC PHOSPHODIESTERASE ELAC PROTEIN 1"/>
    <property type="match status" value="1"/>
</dbReference>
<accession>A0A381U016</accession>
<dbReference type="InterPro" id="IPR001279">
    <property type="entry name" value="Metallo-B-lactamas"/>
</dbReference>
<dbReference type="Gene3D" id="3.60.15.10">
    <property type="entry name" value="Ribonuclease Z/Hydroxyacylglutathione hydrolase-like"/>
    <property type="match status" value="1"/>
</dbReference>
<dbReference type="SUPFAM" id="SSF56281">
    <property type="entry name" value="Metallo-hydrolase/oxidoreductase"/>
    <property type="match status" value="1"/>
</dbReference>
<feature type="non-terminal residue" evidence="3">
    <location>
        <position position="1"/>
    </location>
</feature>
<dbReference type="Pfam" id="PF12706">
    <property type="entry name" value="Lactamase_B_2"/>
    <property type="match status" value="1"/>
</dbReference>
<evidence type="ECO:0000313" key="3">
    <source>
        <dbReference type="EMBL" id="SVA21414.1"/>
    </source>
</evidence>
<gene>
    <name evidence="3" type="ORF">METZ01_LOCUS74268</name>
</gene>
<keyword evidence="1" id="KW-0378">Hydrolase</keyword>